<gene>
    <name evidence="2" type="ORF">RQ831_00975</name>
</gene>
<organism evidence="2 3">
    <name type="scientific">Roseomonas gilardii</name>
    <dbReference type="NCBI Taxonomy" id="257708"/>
    <lineage>
        <taxon>Bacteria</taxon>
        <taxon>Pseudomonadati</taxon>
        <taxon>Pseudomonadota</taxon>
        <taxon>Alphaproteobacteria</taxon>
        <taxon>Acetobacterales</taxon>
        <taxon>Roseomonadaceae</taxon>
        <taxon>Roseomonas</taxon>
    </lineage>
</organism>
<protein>
    <submittedName>
        <fullName evidence="2">Uncharacterized protein</fullName>
    </submittedName>
</protein>
<accession>A0ABU3M9L8</accession>
<keyword evidence="1" id="KW-0472">Membrane</keyword>
<dbReference type="Proteomes" id="UP001258945">
    <property type="component" value="Unassembled WGS sequence"/>
</dbReference>
<name>A0ABU3M9L8_9PROT</name>
<comment type="caution">
    <text evidence="2">The sequence shown here is derived from an EMBL/GenBank/DDBJ whole genome shotgun (WGS) entry which is preliminary data.</text>
</comment>
<feature type="transmembrane region" description="Helical" evidence="1">
    <location>
        <begin position="40"/>
        <end position="59"/>
    </location>
</feature>
<reference evidence="2 3" key="1">
    <citation type="journal article" date="2019" name="Microb. Pathog.">
        <title>Comparison of VITEK 2, MALDI-TOF MS, 16S rRNA gene sequencing, and whole-genome sequencing for identification of Roseomonas mucosa.</title>
        <authorList>
            <person name="Rudolph W.W."/>
            <person name="Gunzer F."/>
            <person name="Trauth M."/>
            <person name="Bunk B."/>
            <person name="Bigge R."/>
            <person name="Schrottner P."/>
        </authorList>
    </citation>
    <scope>NUCLEOTIDE SEQUENCE [LARGE SCALE GENOMIC DNA]</scope>
    <source>
        <strain evidence="2 3">DSM 103800</strain>
    </source>
</reference>
<evidence type="ECO:0000313" key="2">
    <source>
        <dbReference type="EMBL" id="MDT8329603.1"/>
    </source>
</evidence>
<evidence type="ECO:0000313" key="3">
    <source>
        <dbReference type="Proteomes" id="UP001258945"/>
    </source>
</evidence>
<sequence>MSEGRREVDSGRWTGASAEAPEERRHIPLSQPTIFGREDLLAVFWCLGVILALAWWLGFVGGHSSAQPSPETGQVSPLRLMRFGKGGLFPVFYARRWEAWVAYGLLLAVLAPFPVFWFRAGWRRLDRWRNRHREQG</sequence>
<feature type="transmembrane region" description="Helical" evidence="1">
    <location>
        <begin position="100"/>
        <end position="122"/>
    </location>
</feature>
<keyword evidence="1" id="KW-1133">Transmembrane helix</keyword>
<proteinExistence type="predicted"/>
<dbReference type="RefSeq" id="WP_314279488.1">
    <property type="nucleotide sequence ID" value="NZ_JAVVDO010000001.1"/>
</dbReference>
<keyword evidence="1" id="KW-0812">Transmembrane</keyword>
<keyword evidence="3" id="KW-1185">Reference proteome</keyword>
<evidence type="ECO:0000256" key="1">
    <source>
        <dbReference type="SAM" id="Phobius"/>
    </source>
</evidence>
<dbReference type="EMBL" id="JAVVDO010000001">
    <property type="protein sequence ID" value="MDT8329603.1"/>
    <property type="molecule type" value="Genomic_DNA"/>
</dbReference>